<proteinExistence type="predicted"/>
<gene>
    <name evidence="1" type="ORF">GKE90_22490</name>
</gene>
<feature type="non-terminal residue" evidence="1">
    <location>
        <position position="1"/>
    </location>
</feature>
<dbReference type="AlphaFoldDB" id="A0A6I2RWA9"/>
<dbReference type="RefSeq" id="WP_243142041.1">
    <property type="nucleotide sequence ID" value="NZ_WKPO01000098.1"/>
</dbReference>
<accession>A0A6I2RWA9</accession>
<protein>
    <recommendedName>
        <fullName evidence="3">AlgX/AlgJ SGNH hydrolase-like domain-containing protein</fullName>
    </recommendedName>
</protein>
<name>A0A6I2RWA9_FLAPL</name>
<evidence type="ECO:0000313" key="2">
    <source>
        <dbReference type="Proteomes" id="UP000429811"/>
    </source>
</evidence>
<dbReference type="EMBL" id="WKPO01000098">
    <property type="protein sequence ID" value="MSB51399.1"/>
    <property type="molecule type" value="Genomic_DNA"/>
</dbReference>
<reference evidence="1 2" key="1">
    <citation type="journal article" date="2019" name="Nat. Med.">
        <title>A library of human gut bacterial isolates paired with longitudinal multiomics data enables mechanistic microbiome research.</title>
        <authorList>
            <person name="Poyet M."/>
            <person name="Groussin M."/>
            <person name="Gibbons S.M."/>
            <person name="Avila-Pacheco J."/>
            <person name="Jiang X."/>
            <person name="Kearney S.M."/>
            <person name="Perrotta A.R."/>
            <person name="Berdy B."/>
            <person name="Zhao S."/>
            <person name="Lieberman T.D."/>
            <person name="Swanson P.K."/>
            <person name="Smith M."/>
            <person name="Roesemann S."/>
            <person name="Alexander J.E."/>
            <person name="Rich S.A."/>
            <person name="Livny J."/>
            <person name="Vlamakis H."/>
            <person name="Clish C."/>
            <person name="Bullock K."/>
            <person name="Deik A."/>
            <person name="Scott J."/>
            <person name="Pierce K.A."/>
            <person name="Xavier R.J."/>
            <person name="Alm E.J."/>
        </authorList>
    </citation>
    <scope>NUCLEOTIDE SEQUENCE [LARGE SCALE GENOMIC DNA]</scope>
    <source>
        <strain evidence="1 2">BIOML-A5</strain>
    </source>
</reference>
<evidence type="ECO:0000313" key="1">
    <source>
        <dbReference type="EMBL" id="MSB51399.1"/>
    </source>
</evidence>
<sequence>TDHHWKPEAAFFAWQALTDELEERYGLAADPALTDPANWDTRVLEHFFLGSQGKRVGSLYAGADDITLYTPKFDTELTYSCPAYGFTRTGPFETSVCFPERVAQQDWFNGNPYTYYAGGDYPIATITNHRNPDGPRVVLLRDSFACALTPFLALSCSELTTIDLRYFEGDLLDTIAGLEPDIALTLYAASTTRLDNLFQYEHTEE</sequence>
<organism evidence="1 2">
    <name type="scientific">Flavonifractor plautii</name>
    <name type="common">Fusobacterium plautii</name>
    <dbReference type="NCBI Taxonomy" id="292800"/>
    <lineage>
        <taxon>Bacteria</taxon>
        <taxon>Bacillati</taxon>
        <taxon>Bacillota</taxon>
        <taxon>Clostridia</taxon>
        <taxon>Eubacteriales</taxon>
        <taxon>Oscillospiraceae</taxon>
        <taxon>Flavonifractor</taxon>
    </lineage>
</organism>
<dbReference type="Proteomes" id="UP000429811">
    <property type="component" value="Unassembled WGS sequence"/>
</dbReference>
<evidence type="ECO:0008006" key="3">
    <source>
        <dbReference type="Google" id="ProtNLM"/>
    </source>
</evidence>
<comment type="caution">
    <text evidence="1">The sequence shown here is derived from an EMBL/GenBank/DDBJ whole genome shotgun (WGS) entry which is preliminary data.</text>
</comment>